<keyword evidence="3 5" id="KW-1133">Transmembrane helix</keyword>
<evidence type="ECO:0000256" key="3">
    <source>
        <dbReference type="ARBA" id="ARBA00022989"/>
    </source>
</evidence>
<dbReference type="Pfam" id="PF09685">
    <property type="entry name" value="MamF_MmsF"/>
    <property type="match status" value="1"/>
</dbReference>
<comment type="caution">
    <text evidence="6">The sequence shown here is derived from an EMBL/GenBank/DDBJ whole genome shotgun (WGS) entry which is preliminary data.</text>
</comment>
<evidence type="ECO:0000313" key="7">
    <source>
        <dbReference type="Proteomes" id="UP001145087"/>
    </source>
</evidence>
<sequence>MERIVNDPQEKQWGMFTHLSAFATFVLPVAGNIIGPLIIYLIKKDEYEFVNDQGKEVLNFQITWSIIFAISIILIFAGIGILMLIGFGIAWLVLVIVGSVAASNGQYYRYPFTIKFFQ</sequence>
<evidence type="ECO:0000256" key="2">
    <source>
        <dbReference type="ARBA" id="ARBA00022692"/>
    </source>
</evidence>
<dbReference type="InterPro" id="IPR019109">
    <property type="entry name" value="MamF_MmsF"/>
</dbReference>
<organism evidence="6 7">
    <name type="scientific">Draconibacterium aestuarii</name>
    <dbReference type="NCBI Taxonomy" id="2998507"/>
    <lineage>
        <taxon>Bacteria</taxon>
        <taxon>Pseudomonadati</taxon>
        <taxon>Bacteroidota</taxon>
        <taxon>Bacteroidia</taxon>
        <taxon>Marinilabiliales</taxon>
        <taxon>Prolixibacteraceae</taxon>
        <taxon>Draconibacterium</taxon>
    </lineage>
</organism>
<keyword evidence="2 5" id="KW-0812">Transmembrane</keyword>
<gene>
    <name evidence="6" type="ORF">OU798_07040</name>
</gene>
<dbReference type="RefSeq" id="WP_343332425.1">
    <property type="nucleotide sequence ID" value="NZ_JAPOHD010000013.1"/>
</dbReference>
<evidence type="ECO:0000256" key="4">
    <source>
        <dbReference type="ARBA" id="ARBA00023136"/>
    </source>
</evidence>
<feature type="transmembrane region" description="Helical" evidence="5">
    <location>
        <begin position="89"/>
        <end position="108"/>
    </location>
</feature>
<feature type="transmembrane region" description="Helical" evidence="5">
    <location>
        <begin position="62"/>
        <end position="82"/>
    </location>
</feature>
<evidence type="ECO:0000256" key="1">
    <source>
        <dbReference type="ARBA" id="ARBA00004141"/>
    </source>
</evidence>
<comment type="subcellular location">
    <subcellularLocation>
        <location evidence="1">Membrane</location>
        <topology evidence="1">Multi-pass membrane protein</topology>
    </subcellularLocation>
</comment>
<feature type="transmembrane region" description="Helical" evidence="5">
    <location>
        <begin position="21"/>
        <end position="42"/>
    </location>
</feature>
<dbReference type="AlphaFoldDB" id="A0A9X3J637"/>
<accession>A0A9X3J637</accession>
<reference evidence="6" key="1">
    <citation type="submission" date="2022-11" db="EMBL/GenBank/DDBJ databases">
        <title>Marilongibacter aestuarii gen. nov., sp. nov., isolated from tidal flat sediment.</title>
        <authorList>
            <person name="Jiayan W."/>
        </authorList>
    </citation>
    <scope>NUCLEOTIDE SEQUENCE</scope>
    <source>
        <strain evidence="6">Z1-6</strain>
    </source>
</reference>
<proteinExistence type="predicted"/>
<evidence type="ECO:0000256" key="5">
    <source>
        <dbReference type="SAM" id="Phobius"/>
    </source>
</evidence>
<evidence type="ECO:0000313" key="6">
    <source>
        <dbReference type="EMBL" id="MCY1720091.1"/>
    </source>
</evidence>
<name>A0A9X3J637_9BACT</name>
<dbReference type="Proteomes" id="UP001145087">
    <property type="component" value="Unassembled WGS sequence"/>
</dbReference>
<dbReference type="EMBL" id="JAPOHD010000013">
    <property type="protein sequence ID" value="MCY1720091.1"/>
    <property type="molecule type" value="Genomic_DNA"/>
</dbReference>
<protein>
    <submittedName>
        <fullName evidence="6">DUF4870 domain-containing protein</fullName>
    </submittedName>
</protein>
<keyword evidence="7" id="KW-1185">Reference proteome</keyword>
<keyword evidence="4 5" id="KW-0472">Membrane</keyword>